<protein>
    <recommendedName>
        <fullName evidence="3">Pseudouridine synthase</fullName>
        <ecNumber evidence="3">5.4.99.-</ecNumber>
    </recommendedName>
</protein>
<gene>
    <name evidence="6" type="ORF">E9232_006845</name>
</gene>
<dbReference type="InterPro" id="IPR042092">
    <property type="entry name" value="PsdUridine_s_RsuA/RluB/E/F_cat"/>
</dbReference>
<dbReference type="Pfam" id="PF00849">
    <property type="entry name" value="PseudoU_synth_2"/>
    <property type="match status" value="1"/>
</dbReference>
<dbReference type="InterPro" id="IPR006145">
    <property type="entry name" value="PsdUridine_synth_RsuA/RluA"/>
</dbReference>
<evidence type="ECO:0000259" key="5">
    <source>
        <dbReference type="Pfam" id="PF00849"/>
    </source>
</evidence>
<evidence type="ECO:0000256" key="2">
    <source>
        <dbReference type="ARBA" id="ARBA00023235"/>
    </source>
</evidence>
<dbReference type="RefSeq" id="WP_309801745.1">
    <property type="nucleotide sequence ID" value="NZ_JAVDPW010000017.1"/>
</dbReference>
<feature type="compositionally biased region" description="Basic and acidic residues" evidence="4">
    <location>
        <begin position="158"/>
        <end position="172"/>
    </location>
</feature>
<dbReference type="PROSITE" id="PS01149">
    <property type="entry name" value="PSI_RSU"/>
    <property type="match status" value="1"/>
</dbReference>
<feature type="region of interest" description="Disordered" evidence="4">
    <location>
        <begin position="1"/>
        <end position="391"/>
    </location>
</feature>
<sequence>MTKPPRPPKSGAGRPPRGGAGSKPTDRRSAKTPTSAGEGEAAGSGPRRPPRGRSPRTDDAPPVPSGNHGPGRKARPGKVPRFLPAEPDEGDRAERRPPRSRSAAPRPARREESPAASAERRPTRGDQRPGRPRARATEDEAIGERRPTRTRNAAPRPARREDSATPSAERRPARPGRPTRTRATEDEAGTERRPPRGRGAPSSARSSRRDDRAPSEDAPRSGRGKAPSARAAAPKGKRDLAGADRRHSEESRDDSRAGRRGPATGARGAKPGDPPAGARRPARGKPGAKSRPGADKGGEFATIPEWLWDGGEEPPEEIVPDRRRPRGRVPSVTARGKAEDPPEPAVAPAARPRPSVARPLTSSRKLIGDAPRAKSAKPGERWREERKTRPAPAPDQCRYVLLHKPYGVLSQFTPEGRWRGLNEFGLPPGIYAAGRLDADSEGLLLLTDDGPLIKRLLDPKHGHPRTYLVQVEGEPADEALEALAAGIALTDGRTKPCVAERLETEPELAPRDPPIRFRLAIPTTWLRLTLTEGRNRQVRRMTAAVGHPTLRLVRVAIGNVELGDLPPGSWTTVDRETILPALR</sequence>
<evidence type="ECO:0000256" key="4">
    <source>
        <dbReference type="SAM" id="MobiDB-lite"/>
    </source>
</evidence>
<feature type="compositionally biased region" description="Low complexity" evidence="4">
    <location>
        <begin position="346"/>
        <end position="359"/>
    </location>
</feature>
<dbReference type="EMBL" id="JAVDPW010000017">
    <property type="protein sequence ID" value="MDR6294291.1"/>
    <property type="molecule type" value="Genomic_DNA"/>
</dbReference>
<evidence type="ECO:0000313" key="7">
    <source>
        <dbReference type="Proteomes" id="UP001262410"/>
    </source>
</evidence>
<dbReference type="InterPro" id="IPR000748">
    <property type="entry name" value="PsdUridine_synth_RsuA/RluB/E/F"/>
</dbReference>
<dbReference type="PANTHER" id="PTHR47683">
    <property type="entry name" value="PSEUDOURIDINE SYNTHASE FAMILY PROTEIN-RELATED"/>
    <property type="match status" value="1"/>
</dbReference>
<keyword evidence="2 3" id="KW-0413">Isomerase</keyword>
<feature type="compositionally biased region" description="Low complexity" evidence="4">
    <location>
        <begin position="32"/>
        <end position="46"/>
    </location>
</feature>
<name>A0ABU1K0A1_9PROT</name>
<feature type="compositionally biased region" description="Basic and acidic residues" evidence="4">
    <location>
        <begin position="108"/>
        <end position="147"/>
    </location>
</feature>
<dbReference type="SUPFAM" id="SSF55120">
    <property type="entry name" value="Pseudouridine synthase"/>
    <property type="match status" value="1"/>
</dbReference>
<dbReference type="PANTHER" id="PTHR47683:SF2">
    <property type="entry name" value="RNA-BINDING S4 DOMAIN-CONTAINING PROTEIN"/>
    <property type="match status" value="1"/>
</dbReference>
<organism evidence="6 7">
    <name type="scientific">Inquilinus ginsengisoli</name>
    <dbReference type="NCBI Taxonomy" id="363840"/>
    <lineage>
        <taxon>Bacteria</taxon>
        <taxon>Pseudomonadati</taxon>
        <taxon>Pseudomonadota</taxon>
        <taxon>Alphaproteobacteria</taxon>
        <taxon>Rhodospirillales</taxon>
        <taxon>Rhodospirillaceae</taxon>
        <taxon>Inquilinus</taxon>
    </lineage>
</organism>
<dbReference type="InterPro" id="IPR020094">
    <property type="entry name" value="TruA/RsuA/RluB/E/F_N"/>
</dbReference>
<keyword evidence="7" id="KW-1185">Reference proteome</keyword>
<dbReference type="Gene3D" id="3.30.70.580">
    <property type="entry name" value="Pseudouridine synthase I, catalytic domain, N-terminal subdomain"/>
    <property type="match status" value="1"/>
</dbReference>
<evidence type="ECO:0000256" key="1">
    <source>
        <dbReference type="ARBA" id="ARBA00008348"/>
    </source>
</evidence>
<dbReference type="InterPro" id="IPR020103">
    <property type="entry name" value="PsdUridine_synth_cat_dom_sf"/>
</dbReference>
<feature type="compositionally biased region" description="Low complexity" evidence="4">
    <location>
        <begin position="260"/>
        <end position="279"/>
    </location>
</feature>
<feature type="compositionally biased region" description="Basic and acidic residues" evidence="4">
    <location>
        <begin position="377"/>
        <end position="388"/>
    </location>
</feature>
<accession>A0ABU1K0A1</accession>
<dbReference type="Gene3D" id="3.30.70.1560">
    <property type="entry name" value="Alpha-L RNA-binding motif"/>
    <property type="match status" value="1"/>
</dbReference>
<reference evidence="6 7" key="1">
    <citation type="submission" date="2023-07" db="EMBL/GenBank/DDBJ databases">
        <title>Sorghum-associated microbial communities from plants grown in Nebraska, USA.</title>
        <authorList>
            <person name="Schachtman D."/>
        </authorList>
    </citation>
    <scope>NUCLEOTIDE SEQUENCE [LARGE SCALE GENOMIC DNA]</scope>
    <source>
        <strain evidence="6 7">584</strain>
    </source>
</reference>
<dbReference type="InterPro" id="IPR018496">
    <property type="entry name" value="PsdUridine_synth_RsuA/RluB_CS"/>
</dbReference>
<feature type="domain" description="Pseudouridine synthase RsuA/RluA-like" evidence="5">
    <location>
        <begin position="399"/>
        <end position="544"/>
    </location>
</feature>
<evidence type="ECO:0000256" key="3">
    <source>
        <dbReference type="RuleBase" id="RU003887"/>
    </source>
</evidence>
<feature type="compositionally biased region" description="Basic and acidic residues" evidence="4">
    <location>
        <begin position="182"/>
        <end position="194"/>
    </location>
</feature>
<feature type="compositionally biased region" description="Basic and acidic residues" evidence="4">
    <location>
        <begin position="236"/>
        <end position="257"/>
    </location>
</feature>
<dbReference type="InterPro" id="IPR050343">
    <property type="entry name" value="RsuA_PseudoU_synthase"/>
</dbReference>
<comment type="caution">
    <text evidence="6">The sequence shown here is derived from an EMBL/GenBank/DDBJ whole genome shotgun (WGS) entry which is preliminary data.</text>
</comment>
<proteinExistence type="inferred from homology"/>
<dbReference type="Proteomes" id="UP001262410">
    <property type="component" value="Unassembled WGS sequence"/>
</dbReference>
<feature type="compositionally biased region" description="Basic and acidic residues" evidence="4">
    <location>
        <begin position="207"/>
        <end position="220"/>
    </location>
</feature>
<dbReference type="NCBIfam" id="TIGR00093">
    <property type="entry name" value="pseudouridine synthase"/>
    <property type="match status" value="1"/>
</dbReference>
<comment type="similarity">
    <text evidence="1 3">Belongs to the pseudouridine synthase RsuA family.</text>
</comment>
<dbReference type="EC" id="5.4.99.-" evidence="3"/>
<evidence type="ECO:0000313" key="6">
    <source>
        <dbReference type="EMBL" id="MDR6294291.1"/>
    </source>
</evidence>